<dbReference type="EMBL" id="ATHJ01000127">
    <property type="protein sequence ID" value="EPR33285.1"/>
    <property type="molecule type" value="Genomic_DNA"/>
</dbReference>
<dbReference type="STRING" id="897.B2D07_12820"/>
<dbReference type="CDD" id="cd13133">
    <property type="entry name" value="MATE_like_7"/>
    <property type="match status" value="1"/>
</dbReference>
<feature type="transmembrane region" description="Helical" evidence="10">
    <location>
        <begin position="433"/>
        <end position="454"/>
    </location>
</feature>
<dbReference type="GO" id="GO:0015297">
    <property type="term" value="F:antiporter activity"/>
    <property type="evidence" value="ECO:0007669"/>
    <property type="project" value="UniProtKB-KW"/>
</dbReference>
<dbReference type="Pfam" id="PF01554">
    <property type="entry name" value="MatE"/>
    <property type="match status" value="2"/>
</dbReference>
<protein>
    <recommendedName>
        <fullName evidence="9">Multidrug-efflux transporter</fullName>
    </recommendedName>
</protein>
<keyword evidence="7" id="KW-0406">Ion transport</keyword>
<organism evidence="11 12">
    <name type="scientific">Desulfococcus multivorans DSM 2059</name>
    <dbReference type="NCBI Taxonomy" id="1121405"/>
    <lineage>
        <taxon>Bacteria</taxon>
        <taxon>Pseudomonadati</taxon>
        <taxon>Thermodesulfobacteriota</taxon>
        <taxon>Desulfobacteria</taxon>
        <taxon>Desulfobacterales</taxon>
        <taxon>Desulfococcaceae</taxon>
        <taxon>Desulfococcus</taxon>
    </lineage>
</organism>
<dbReference type="PATRIC" id="fig|1121405.3.peg.4060"/>
<dbReference type="PANTHER" id="PTHR43298:SF2">
    <property type="entry name" value="FMN_FAD EXPORTER YEEO-RELATED"/>
    <property type="match status" value="1"/>
</dbReference>
<gene>
    <name evidence="11" type="ORF">dsmv_0824</name>
</gene>
<dbReference type="InterPro" id="IPR002528">
    <property type="entry name" value="MATE_fam"/>
</dbReference>
<name>S7T9S7_DESML</name>
<evidence type="ECO:0000256" key="7">
    <source>
        <dbReference type="ARBA" id="ARBA00023065"/>
    </source>
</evidence>
<evidence type="ECO:0000256" key="4">
    <source>
        <dbReference type="ARBA" id="ARBA00022475"/>
    </source>
</evidence>
<proteinExistence type="predicted"/>
<keyword evidence="2" id="KW-0813">Transport</keyword>
<dbReference type="InterPro" id="IPR048279">
    <property type="entry name" value="MdtK-like"/>
</dbReference>
<keyword evidence="3" id="KW-0050">Antiport</keyword>
<feature type="transmembrane region" description="Helical" evidence="10">
    <location>
        <begin position="249"/>
        <end position="275"/>
    </location>
</feature>
<feature type="transmembrane region" description="Helical" evidence="10">
    <location>
        <begin position="406"/>
        <end position="427"/>
    </location>
</feature>
<evidence type="ECO:0000256" key="9">
    <source>
        <dbReference type="ARBA" id="ARBA00031636"/>
    </source>
</evidence>
<evidence type="ECO:0000256" key="3">
    <source>
        <dbReference type="ARBA" id="ARBA00022449"/>
    </source>
</evidence>
<feature type="transmembrane region" description="Helical" evidence="10">
    <location>
        <begin position="328"/>
        <end position="347"/>
    </location>
</feature>
<keyword evidence="8 10" id="KW-0472">Membrane</keyword>
<evidence type="ECO:0000313" key="12">
    <source>
        <dbReference type="Proteomes" id="UP000014977"/>
    </source>
</evidence>
<dbReference type="RefSeq" id="WP_020878407.1">
    <property type="nucleotide sequence ID" value="NZ_ATHJ01000127.1"/>
</dbReference>
<feature type="transmembrane region" description="Helical" evidence="10">
    <location>
        <begin position="367"/>
        <end position="385"/>
    </location>
</feature>
<feature type="transmembrane region" description="Helical" evidence="10">
    <location>
        <begin position="202"/>
        <end position="226"/>
    </location>
</feature>
<evidence type="ECO:0000256" key="10">
    <source>
        <dbReference type="SAM" id="Phobius"/>
    </source>
</evidence>
<dbReference type="OrthoDB" id="9805232at2"/>
<feature type="transmembrane region" description="Helical" evidence="10">
    <location>
        <begin position="64"/>
        <end position="85"/>
    </location>
</feature>
<evidence type="ECO:0000256" key="5">
    <source>
        <dbReference type="ARBA" id="ARBA00022692"/>
    </source>
</evidence>
<dbReference type="Proteomes" id="UP000014977">
    <property type="component" value="Unassembled WGS sequence"/>
</dbReference>
<dbReference type="GO" id="GO:0006811">
    <property type="term" value="P:monoatomic ion transport"/>
    <property type="evidence" value="ECO:0007669"/>
    <property type="project" value="UniProtKB-KW"/>
</dbReference>
<dbReference type="GO" id="GO:0042910">
    <property type="term" value="F:xenobiotic transmembrane transporter activity"/>
    <property type="evidence" value="ECO:0007669"/>
    <property type="project" value="InterPro"/>
</dbReference>
<keyword evidence="6 10" id="KW-1133">Transmembrane helix</keyword>
<dbReference type="AlphaFoldDB" id="S7T9S7"/>
<dbReference type="GO" id="GO:0005886">
    <property type="term" value="C:plasma membrane"/>
    <property type="evidence" value="ECO:0007669"/>
    <property type="project" value="UniProtKB-SubCell"/>
</dbReference>
<comment type="caution">
    <text evidence="11">The sequence shown here is derived from an EMBL/GenBank/DDBJ whole genome shotgun (WGS) entry which is preliminary data.</text>
</comment>
<dbReference type="eggNOG" id="COG0534">
    <property type="taxonomic scope" value="Bacteria"/>
</dbReference>
<dbReference type="PIRSF" id="PIRSF006603">
    <property type="entry name" value="DinF"/>
    <property type="match status" value="1"/>
</dbReference>
<keyword evidence="12" id="KW-1185">Reference proteome</keyword>
<feature type="transmembrane region" description="Helical" evidence="10">
    <location>
        <begin position="24"/>
        <end position="44"/>
    </location>
</feature>
<dbReference type="PANTHER" id="PTHR43298">
    <property type="entry name" value="MULTIDRUG RESISTANCE PROTEIN NORM-RELATED"/>
    <property type="match status" value="1"/>
</dbReference>
<evidence type="ECO:0000313" key="11">
    <source>
        <dbReference type="EMBL" id="EPR33285.1"/>
    </source>
</evidence>
<accession>S7T9S7</accession>
<dbReference type="NCBIfam" id="TIGR00797">
    <property type="entry name" value="matE"/>
    <property type="match status" value="1"/>
</dbReference>
<sequence>MDIRTRTLKFTGFRPEPLYRYRQVLRVSLPLVVSMATTMILEVTDRIFLARYSIDAIAASTPGGLTAFLFIGFFMGVGTYVNVFVAQYTGAGMALRVGRALWQGIYFSAAAAAALSALSFVAVPLFDLVGHAPEIRRMEVVYFRMLCLGGGFCVLASTLSSFFSGRGRTRPVMLVHLAGMLINIPLNYALINGRWHLPEMGIAGAGLGTVISWAVMALLFTGLIFTRDNDRRFGVRSDRRIEAALFRRLLRFGIPGSLQFTLDLFAFTFFVLIVGRIGSIELAVTNIVLTINSLTFMPIMGFSMGTSTLVGQALGRGEPAAAQADTRATLHIIYLYILVTGFFYLVWPRWTLSLFQTPQLAPAASARMTEMGVILLRFVAFYIFFDAQYMIRTGALKGAGDTRFIMWANGVLSIVVMILPIYIGIFFLDMGIYFAWSCVVCFIVSLFTAAFIRFRRGRWLAMRVIEPAEARK</sequence>
<evidence type="ECO:0000256" key="6">
    <source>
        <dbReference type="ARBA" id="ARBA00022989"/>
    </source>
</evidence>
<feature type="transmembrane region" description="Helical" evidence="10">
    <location>
        <begin position="287"/>
        <end position="307"/>
    </location>
</feature>
<feature type="transmembrane region" description="Helical" evidence="10">
    <location>
        <begin position="172"/>
        <end position="190"/>
    </location>
</feature>
<dbReference type="InterPro" id="IPR050222">
    <property type="entry name" value="MATE_MdtK"/>
</dbReference>
<reference evidence="11 12" key="1">
    <citation type="journal article" date="2013" name="Genome Announc.">
        <title>Draft genome sequences for three mercury-methylating, sulfate-reducing bacteria.</title>
        <authorList>
            <person name="Brown S.D."/>
            <person name="Hurt R.A.Jr."/>
            <person name="Gilmour C.C."/>
            <person name="Elias D.A."/>
        </authorList>
    </citation>
    <scope>NUCLEOTIDE SEQUENCE [LARGE SCALE GENOMIC DNA]</scope>
    <source>
        <strain evidence="11 12">DSM 2059</strain>
    </source>
</reference>
<keyword evidence="4" id="KW-1003">Cell membrane</keyword>
<evidence type="ECO:0000256" key="8">
    <source>
        <dbReference type="ARBA" id="ARBA00023136"/>
    </source>
</evidence>
<keyword evidence="5 10" id="KW-0812">Transmembrane</keyword>
<comment type="subcellular location">
    <subcellularLocation>
        <location evidence="1">Cell membrane</location>
        <topology evidence="1">Multi-pass membrane protein</topology>
    </subcellularLocation>
</comment>
<feature type="transmembrane region" description="Helical" evidence="10">
    <location>
        <begin position="141"/>
        <end position="160"/>
    </location>
</feature>
<evidence type="ECO:0000256" key="2">
    <source>
        <dbReference type="ARBA" id="ARBA00022448"/>
    </source>
</evidence>
<feature type="transmembrane region" description="Helical" evidence="10">
    <location>
        <begin position="105"/>
        <end position="126"/>
    </location>
</feature>
<evidence type="ECO:0000256" key="1">
    <source>
        <dbReference type="ARBA" id="ARBA00004651"/>
    </source>
</evidence>